<dbReference type="GO" id="GO:0016020">
    <property type="term" value="C:membrane"/>
    <property type="evidence" value="ECO:0007669"/>
    <property type="project" value="UniProtKB-SubCell"/>
</dbReference>
<dbReference type="Proteomes" id="UP001196413">
    <property type="component" value="Unassembled WGS sequence"/>
</dbReference>
<dbReference type="GO" id="GO:0007606">
    <property type="term" value="P:sensory perception of chemical stimulus"/>
    <property type="evidence" value="ECO:0007669"/>
    <property type="project" value="InterPro"/>
</dbReference>
<feature type="non-terminal residue" evidence="7">
    <location>
        <position position="227"/>
    </location>
</feature>
<dbReference type="Gene3D" id="1.20.1070.10">
    <property type="entry name" value="Rhodopsin 7-helix transmembrane proteins"/>
    <property type="match status" value="1"/>
</dbReference>
<evidence type="ECO:0000256" key="6">
    <source>
        <dbReference type="SAM" id="Phobius"/>
    </source>
</evidence>
<evidence type="ECO:0000313" key="8">
    <source>
        <dbReference type="Proteomes" id="UP001196413"/>
    </source>
</evidence>
<dbReference type="InterPro" id="IPR000344">
    <property type="entry name" value="7TM_GPCR_serpentine_rcpt_Sra"/>
</dbReference>
<protein>
    <submittedName>
        <fullName evidence="7">Uncharacterized protein</fullName>
    </submittedName>
</protein>
<keyword evidence="5 6" id="KW-0472">Membrane</keyword>
<dbReference type="EMBL" id="JAHQIW010001688">
    <property type="protein sequence ID" value="KAJ1353342.1"/>
    <property type="molecule type" value="Genomic_DNA"/>
</dbReference>
<evidence type="ECO:0000256" key="3">
    <source>
        <dbReference type="ARBA" id="ARBA00022692"/>
    </source>
</evidence>
<evidence type="ECO:0000256" key="4">
    <source>
        <dbReference type="ARBA" id="ARBA00022989"/>
    </source>
</evidence>
<evidence type="ECO:0000256" key="2">
    <source>
        <dbReference type="ARBA" id="ARBA00006860"/>
    </source>
</evidence>
<keyword evidence="4 6" id="KW-1133">Transmembrane helix</keyword>
<dbReference type="InterPro" id="IPR002184">
    <property type="entry name" value="7TM_GPCR_serpentine_rcpt_Srb"/>
</dbReference>
<evidence type="ECO:0000256" key="1">
    <source>
        <dbReference type="ARBA" id="ARBA00004141"/>
    </source>
</evidence>
<dbReference type="Pfam" id="PF02117">
    <property type="entry name" value="7TM_GPCR_Sra"/>
    <property type="match status" value="1"/>
</dbReference>
<dbReference type="AlphaFoldDB" id="A0AAD5M761"/>
<feature type="transmembrane region" description="Helical" evidence="6">
    <location>
        <begin position="58"/>
        <end position="80"/>
    </location>
</feature>
<dbReference type="GO" id="GO:0004930">
    <property type="term" value="F:G protein-coupled receptor activity"/>
    <property type="evidence" value="ECO:0007669"/>
    <property type="project" value="InterPro"/>
</dbReference>
<comment type="similarity">
    <text evidence="2">Belongs to the nematode receptor-like protein srb family.</text>
</comment>
<evidence type="ECO:0000313" key="7">
    <source>
        <dbReference type="EMBL" id="KAJ1353342.1"/>
    </source>
</evidence>
<accession>A0AAD5M761</accession>
<feature type="transmembrane region" description="Helical" evidence="6">
    <location>
        <begin position="151"/>
        <end position="175"/>
    </location>
</feature>
<comment type="subcellular location">
    <subcellularLocation>
        <location evidence="1">Membrane</location>
        <topology evidence="1">Multi-pass membrane protein</topology>
    </subcellularLocation>
</comment>
<gene>
    <name evidence="7" type="ORF">KIN20_009951</name>
</gene>
<name>A0AAD5M761_PARTN</name>
<sequence length="227" mass="25633">MSGSDPTSNASFRVYDGRYQARYQACMIMQSVEDANEMECRKGGLDIAQFKLFRITQVFYTLLSLSSLPLLLYVQVKYIFNSTFHKNMKIYGIAKSIVSKPCDFFPSRYTYAFQHMALVISNHGMIFTMAAMSCERSIATVRSNKYESKGIALGVFLVVLVICAAFASICYVYKIDNFDVKLISTFLVPPSAITRYNHVTMLNFTICVSCVVMFHASSRISRKQSSA</sequence>
<feature type="transmembrane region" description="Helical" evidence="6">
    <location>
        <begin position="195"/>
        <end position="216"/>
    </location>
</feature>
<keyword evidence="3 6" id="KW-0812">Transmembrane</keyword>
<reference evidence="7" key="1">
    <citation type="submission" date="2021-06" db="EMBL/GenBank/DDBJ databases">
        <title>Parelaphostrongylus tenuis whole genome reference sequence.</title>
        <authorList>
            <person name="Garwood T.J."/>
            <person name="Larsen P.A."/>
            <person name="Fountain-Jones N.M."/>
            <person name="Garbe J.R."/>
            <person name="Macchietto M.G."/>
            <person name="Kania S.A."/>
            <person name="Gerhold R.W."/>
            <person name="Richards J.E."/>
            <person name="Wolf T.M."/>
        </authorList>
    </citation>
    <scope>NUCLEOTIDE SEQUENCE</scope>
    <source>
        <strain evidence="7">MNPRO001-30</strain>
        <tissue evidence="7">Meninges</tissue>
    </source>
</reference>
<evidence type="ECO:0000256" key="5">
    <source>
        <dbReference type="ARBA" id="ARBA00023136"/>
    </source>
</evidence>
<keyword evidence="8" id="KW-1185">Reference proteome</keyword>
<proteinExistence type="inferred from homology"/>
<organism evidence="7 8">
    <name type="scientific">Parelaphostrongylus tenuis</name>
    <name type="common">Meningeal worm</name>
    <dbReference type="NCBI Taxonomy" id="148309"/>
    <lineage>
        <taxon>Eukaryota</taxon>
        <taxon>Metazoa</taxon>
        <taxon>Ecdysozoa</taxon>
        <taxon>Nematoda</taxon>
        <taxon>Chromadorea</taxon>
        <taxon>Rhabditida</taxon>
        <taxon>Rhabditina</taxon>
        <taxon>Rhabditomorpha</taxon>
        <taxon>Strongyloidea</taxon>
        <taxon>Metastrongylidae</taxon>
        <taxon>Parelaphostrongylus</taxon>
    </lineage>
</organism>
<dbReference type="PANTHER" id="PTHR31216">
    <property type="entry name" value="SERPENTINE RECEPTOR CLASS BETA-1-RELATED-RELATED"/>
    <property type="match status" value="1"/>
</dbReference>
<comment type="caution">
    <text evidence="7">The sequence shown here is derived from an EMBL/GenBank/DDBJ whole genome shotgun (WGS) entry which is preliminary data.</text>
</comment>